<name>A0A0K1Q4N7_9BACT</name>
<dbReference type="InterPro" id="IPR018531">
    <property type="entry name" value="DUF1993"/>
</dbReference>
<dbReference type="Gene3D" id="1.20.120.450">
    <property type="entry name" value="dinb family like domain"/>
    <property type="match status" value="1"/>
</dbReference>
<evidence type="ECO:0008006" key="3">
    <source>
        <dbReference type="Google" id="ProtNLM"/>
    </source>
</evidence>
<keyword evidence="2" id="KW-1185">Reference proteome</keyword>
<dbReference type="KEGG" id="llu:AKJ09_07361"/>
<gene>
    <name evidence="1" type="ORF">AKJ09_07361</name>
</gene>
<dbReference type="InterPro" id="IPR034660">
    <property type="entry name" value="DinB/YfiT-like"/>
</dbReference>
<protein>
    <recommendedName>
        <fullName evidence="3">DUF1993 domain-containing protein</fullName>
    </recommendedName>
</protein>
<reference evidence="1 2" key="1">
    <citation type="submission" date="2015-08" db="EMBL/GenBank/DDBJ databases">
        <authorList>
            <person name="Babu N.S."/>
            <person name="Beckwith C.J."/>
            <person name="Beseler K.G."/>
            <person name="Brison A."/>
            <person name="Carone J.V."/>
            <person name="Caskin T.P."/>
            <person name="Diamond M."/>
            <person name="Durham M.E."/>
            <person name="Foxe J.M."/>
            <person name="Go M."/>
            <person name="Henderson B.A."/>
            <person name="Jones I.B."/>
            <person name="McGettigan J.A."/>
            <person name="Micheletti S.J."/>
            <person name="Nasrallah M.E."/>
            <person name="Ortiz D."/>
            <person name="Piller C.R."/>
            <person name="Privatt S.R."/>
            <person name="Schneider S.L."/>
            <person name="Sharp S."/>
            <person name="Smith T.C."/>
            <person name="Stanton J.D."/>
            <person name="Ullery H.E."/>
            <person name="Wilson R.J."/>
            <person name="Serrano M.G."/>
            <person name="Buck G."/>
            <person name="Lee V."/>
            <person name="Wang Y."/>
            <person name="Carvalho R."/>
            <person name="Voegtly L."/>
            <person name="Shi R."/>
            <person name="Duckworth R."/>
            <person name="Johnson A."/>
            <person name="Loviza R."/>
            <person name="Walstead R."/>
            <person name="Shah Z."/>
            <person name="Kiflezghi M."/>
            <person name="Wade K."/>
            <person name="Ball S.L."/>
            <person name="Bradley K.W."/>
            <person name="Asai D.J."/>
            <person name="Bowman C.A."/>
            <person name="Russell D.A."/>
            <person name="Pope W.H."/>
            <person name="Jacobs-Sera D."/>
            <person name="Hendrix R.W."/>
            <person name="Hatfull G.F."/>
        </authorList>
    </citation>
    <scope>NUCLEOTIDE SEQUENCE [LARGE SCALE GENOMIC DNA]</scope>
    <source>
        <strain evidence="1 2">DSM 27648</strain>
    </source>
</reference>
<proteinExistence type="predicted"/>
<organism evidence="1 2">
    <name type="scientific">Labilithrix luteola</name>
    <dbReference type="NCBI Taxonomy" id="1391654"/>
    <lineage>
        <taxon>Bacteria</taxon>
        <taxon>Pseudomonadati</taxon>
        <taxon>Myxococcota</taxon>
        <taxon>Polyangia</taxon>
        <taxon>Polyangiales</taxon>
        <taxon>Labilitrichaceae</taxon>
        <taxon>Labilithrix</taxon>
    </lineage>
</organism>
<dbReference type="SUPFAM" id="SSF109854">
    <property type="entry name" value="DinB/YfiT-like putative metalloenzymes"/>
    <property type="match status" value="1"/>
</dbReference>
<dbReference type="Pfam" id="PF09351">
    <property type="entry name" value="DUF1993"/>
    <property type="match status" value="1"/>
</dbReference>
<accession>A0A0K1Q4N7</accession>
<dbReference type="STRING" id="1391654.AKJ09_07361"/>
<dbReference type="PATRIC" id="fig|1391654.3.peg.7479"/>
<evidence type="ECO:0000313" key="1">
    <source>
        <dbReference type="EMBL" id="AKV00698.1"/>
    </source>
</evidence>
<dbReference type="AlphaFoldDB" id="A0A0K1Q4N7"/>
<dbReference type="PANTHER" id="PTHR36922">
    <property type="entry name" value="BLL2446 PROTEIN"/>
    <property type="match status" value="1"/>
</dbReference>
<evidence type="ECO:0000313" key="2">
    <source>
        <dbReference type="Proteomes" id="UP000064967"/>
    </source>
</evidence>
<sequence>MRRALTEEAMTLYETIQQFSKMLKNLDKWLDKGVAHATAKSFDPNVLLDSRLAPDQFPLVRQVQSACDAAKFAAAYASGKTAPAHPDTERTMDEIRARIQACLAFVDSVTEAELAGGEDRKFTPGWLKGKWVRGGDFVNQISIPNFYFHVTTAYAILRHNGVEVGKMDFLGAVPIQEG</sequence>
<dbReference type="PANTHER" id="PTHR36922:SF1">
    <property type="entry name" value="DUF1993 DOMAIN-CONTAINING PROTEIN"/>
    <property type="match status" value="1"/>
</dbReference>
<dbReference type="Proteomes" id="UP000064967">
    <property type="component" value="Chromosome"/>
</dbReference>
<dbReference type="EMBL" id="CP012333">
    <property type="protein sequence ID" value="AKV00698.1"/>
    <property type="molecule type" value="Genomic_DNA"/>
</dbReference>